<dbReference type="Gene3D" id="2.40.70.10">
    <property type="entry name" value="Acid Proteases"/>
    <property type="match status" value="1"/>
</dbReference>
<dbReference type="InterPro" id="IPR000467">
    <property type="entry name" value="G_patch_dom"/>
</dbReference>
<organism evidence="3 4">
    <name type="scientific">Punica granatum</name>
    <name type="common">Pomegranate</name>
    <dbReference type="NCBI Taxonomy" id="22663"/>
    <lineage>
        <taxon>Eukaryota</taxon>
        <taxon>Viridiplantae</taxon>
        <taxon>Streptophyta</taxon>
        <taxon>Embryophyta</taxon>
        <taxon>Tracheophyta</taxon>
        <taxon>Spermatophyta</taxon>
        <taxon>Magnoliopsida</taxon>
        <taxon>eudicotyledons</taxon>
        <taxon>Gunneridae</taxon>
        <taxon>Pentapetalae</taxon>
        <taxon>rosids</taxon>
        <taxon>malvids</taxon>
        <taxon>Myrtales</taxon>
        <taxon>Lythraceae</taxon>
        <taxon>Punica</taxon>
    </lineage>
</organism>
<feature type="region of interest" description="Disordered" evidence="1">
    <location>
        <begin position="347"/>
        <end position="395"/>
    </location>
</feature>
<dbReference type="PANTHER" id="PTHR32108:SF9">
    <property type="entry name" value="REVERSE TRANSCRIPTASE RNASE H-LIKE DOMAIN-CONTAINING PROTEIN"/>
    <property type="match status" value="1"/>
</dbReference>
<dbReference type="Pfam" id="PF01585">
    <property type="entry name" value="G-patch"/>
    <property type="match status" value="1"/>
</dbReference>
<proteinExistence type="predicted"/>
<gene>
    <name evidence="3" type="ORF">CRG98_027407</name>
</gene>
<evidence type="ECO:0000313" key="3">
    <source>
        <dbReference type="EMBL" id="PKI52232.1"/>
    </source>
</evidence>
<dbReference type="InterPro" id="IPR043502">
    <property type="entry name" value="DNA/RNA_pol_sf"/>
</dbReference>
<evidence type="ECO:0000256" key="1">
    <source>
        <dbReference type="SAM" id="MobiDB-lite"/>
    </source>
</evidence>
<feature type="domain" description="G-patch" evidence="2">
    <location>
        <begin position="711"/>
        <end position="757"/>
    </location>
</feature>
<evidence type="ECO:0000259" key="2">
    <source>
        <dbReference type="PROSITE" id="PS50174"/>
    </source>
</evidence>
<feature type="compositionally biased region" description="Basic and acidic residues" evidence="1">
    <location>
        <begin position="293"/>
        <end position="302"/>
    </location>
</feature>
<dbReference type="STRING" id="22663.A0A2I0J7M0"/>
<dbReference type="EMBL" id="PGOL01001962">
    <property type="protein sequence ID" value="PKI52232.1"/>
    <property type="molecule type" value="Genomic_DNA"/>
</dbReference>
<feature type="non-terminal residue" evidence="3">
    <location>
        <position position="1015"/>
    </location>
</feature>
<feature type="region of interest" description="Disordered" evidence="1">
    <location>
        <begin position="1"/>
        <end position="72"/>
    </location>
</feature>
<accession>A0A2I0J7M0</accession>
<feature type="compositionally biased region" description="Low complexity" evidence="1">
    <location>
        <begin position="357"/>
        <end position="367"/>
    </location>
</feature>
<name>A0A2I0J7M0_PUNGR</name>
<sequence length="1015" mass="110608">MAEENQLTVFEGKTPPTPVHSPQPTMNAPPPLTSIGVPLAHHGAPSAHLPQPISTSMSPPPGYRPPPPGYAPPPPVYVPSSATQAPPPAHDPTRMATLEGNVTTLQNLFDLMAANMAEMMALLRGPNRVSSSSTPPLARGPTINPAPWVPPTYTPEGDIAAAPAPTIIPVPAPHSTRAPAIHPVDSCHPQSTVPAAVSLPPMTILVPDSVMFAPPLLPVPAPATIYTAPPPMGFPASSAPEKRMKKMEETIRALQASDPRHSTSYLDLTLFPGMQLPAKVKVDLGIKLGRLEGPTKKREGESSMKTASAATPTGGRRSKEASVNAVNMGHNAPQQYSVNFMPAPSTTPAISIGPATSRPSLHSRSSSDPAVQASGFENSSADATGPSPTGSTRWRNANSAAHTVHTPAYPALPYIRATISRRHDPTNGSSAAPAPFIIEIPAREPYQDSKVPWTYEGSVGNLEQQFNVMGVTRSGRVYTNPDIASKGKAPAASGATLEAPPIPQKKVTEEEAEAFMKVIKASEYKVVEQMDDELPSEGWAHSRALHIVCKCNNFVIGRVMIDNGSALNVCPVSTLKQMNVDLNRVRPSKIAVRAFDGSRREVNREIDLLIDIGPCSFNVTFQVLDIPNAFSLLLGRPWIHSVGAVPSSLHQRIKFIVDGRFITVKGEEDYAIYKETAVPYISIGDDENLPFHSFETISVIRDYGEVRPSRADRMVGKVLLRHNYVPGTGLGAQGQGINCPIEIEEYKNRRGLGFYPSYHEIIEAHRGKHLHYLAAHYGKINRSIPDPPLSHFFSAPPHVIRGTLDGPSSASDAEPVDLPAICAVTEETPLGEHLEESRPIYFGEGLDEDGRVPEIEESLRRLEDRQLTSVEPTEEINVGTEEEPHILKIGTGLDPIQRGRMIEFLTEYQEVFTWFYADMPGLDPSIVKHFLPLDMERFPPKRQHLRRQQAGLLLRIKEEVIKQIDAGFLEVCNYSEWVANIVPVEKKDGKVRVCIDYRDLNKASPKDNFLLPHID</sequence>
<dbReference type="InterPro" id="IPR021109">
    <property type="entry name" value="Peptidase_aspartic_dom_sf"/>
</dbReference>
<dbReference type="SMART" id="SM00443">
    <property type="entry name" value="G_patch"/>
    <property type="match status" value="1"/>
</dbReference>
<dbReference type="PROSITE" id="PS50174">
    <property type="entry name" value="G_PATCH"/>
    <property type="match status" value="1"/>
</dbReference>
<dbReference type="GO" id="GO:0003676">
    <property type="term" value="F:nucleic acid binding"/>
    <property type="evidence" value="ECO:0007669"/>
    <property type="project" value="InterPro"/>
</dbReference>
<protein>
    <recommendedName>
        <fullName evidence="2">G-patch domain-containing protein</fullName>
    </recommendedName>
</protein>
<feature type="region of interest" description="Disordered" evidence="1">
    <location>
        <begin position="293"/>
        <end position="321"/>
    </location>
</feature>
<evidence type="ECO:0000313" key="4">
    <source>
        <dbReference type="Proteomes" id="UP000233551"/>
    </source>
</evidence>
<reference evidence="3 4" key="1">
    <citation type="submission" date="2017-11" db="EMBL/GenBank/DDBJ databases">
        <title>De-novo sequencing of pomegranate (Punica granatum L.) genome.</title>
        <authorList>
            <person name="Akparov Z."/>
            <person name="Amiraslanov A."/>
            <person name="Hajiyeva S."/>
            <person name="Abbasov M."/>
            <person name="Kaur K."/>
            <person name="Hamwieh A."/>
            <person name="Solovyev V."/>
            <person name="Salamov A."/>
            <person name="Braich B."/>
            <person name="Kosarev P."/>
            <person name="Mahmoud A."/>
            <person name="Hajiyev E."/>
            <person name="Babayeva S."/>
            <person name="Izzatullayeva V."/>
            <person name="Mammadov A."/>
            <person name="Mammadov A."/>
            <person name="Sharifova S."/>
            <person name="Ojaghi J."/>
            <person name="Eynullazada K."/>
            <person name="Bayramov B."/>
            <person name="Abdulazimova A."/>
            <person name="Shahmuradov I."/>
        </authorList>
    </citation>
    <scope>NUCLEOTIDE SEQUENCE [LARGE SCALE GENOMIC DNA]</scope>
    <source>
        <strain evidence="4">cv. AG2017</strain>
        <tissue evidence="3">Leaf</tissue>
    </source>
</reference>
<dbReference type="Gene3D" id="3.10.10.10">
    <property type="entry name" value="HIV Type 1 Reverse Transcriptase, subunit A, domain 1"/>
    <property type="match status" value="1"/>
</dbReference>
<keyword evidence="4" id="KW-1185">Reference proteome</keyword>
<feature type="compositionally biased region" description="Polar residues" evidence="1">
    <location>
        <begin position="375"/>
        <end position="395"/>
    </location>
</feature>
<dbReference type="SUPFAM" id="SSF56672">
    <property type="entry name" value="DNA/RNA polymerases"/>
    <property type="match status" value="1"/>
</dbReference>
<feature type="compositionally biased region" description="Pro residues" evidence="1">
    <location>
        <begin position="15"/>
        <end position="32"/>
    </location>
</feature>
<dbReference type="PANTHER" id="PTHR32108">
    <property type="entry name" value="DNA-DIRECTED RNA POLYMERASE SUBUNIT ALPHA"/>
    <property type="match status" value="1"/>
</dbReference>
<dbReference type="AlphaFoldDB" id="A0A2I0J7M0"/>
<dbReference type="Proteomes" id="UP000233551">
    <property type="component" value="Unassembled WGS sequence"/>
</dbReference>
<feature type="compositionally biased region" description="Pro residues" evidence="1">
    <location>
        <begin position="58"/>
        <end position="72"/>
    </location>
</feature>
<comment type="caution">
    <text evidence="3">The sequence shown here is derived from an EMBL/GenBank/DDBJ whole genome shotgun (WGS) entry which is preliminary data.</text>
</comment>
<dbReference type="CDD" id="cd00303">
    <property type="entry name" value="retropepsin_like"/>
    <property type="match status" value="1"/>
</dbReference>